<feature type="transmembrane region" description="Helical" evidence="7">
    <location>
        <begin position="101"/>
        <end position="121"/>
    </location>
</feature>
<evidence type="ECO:0000259" key="8">
    <source>
        <dbReference type="Pfam" id="PF00892"/>
    </source>
</evidence>
<dbReference type="OrthoDB" id="4167046at2"/>
<reference evidence="10" key="2">
    <citation type="submission" date="2025-08" db="UniProtKB">
        <authorList>
            <consortium name="RefSeq"/>
        </authorList>
    </citation>
    <scope>IDENTIFICATION</scope>
</reference>
<feature type="domain" description="EamA" evidence="8">
    <location>
        <begin position="164"/>
        <end position="297"/>
    </location>
</feature>
<feature type="transmembrane region" description="Helical" evidence="7">
    <location>
        <begin position="165"/>
        <end position="186"/>
    </location>
</feature>
<protein>
    <submittedName>
        <fullName evidence="10">DMT family transporter</fullName>
    </submittedName>
</protein>
<dbReference type="SUPFAM" id="SSF103481">
    <property type="entry name" value="Multidrug resistance efflux transporter EmrE"/>
    <property type="match status" value="1"/>
</dbReference>
<feature type="transmembrane region" description="Helical" evidence="7">
    <location>
        <begin position="283"/>
        <end position="301"/>
    </location>
</feature>
<dbReference type="GO" id="GO:0005886">
    <property type="term" value="C:plasma membrane"/>
    <property type="evidence" value="ECO:0007669"/>
    <property type="project" value="UniProtKB-SubCell"/>
</dbReference>
<feature type="transmembrane region" description="Helical" evidence="7">
    <location>
        <begin position="193"/>
        <end position="216"/>
    </location>
</feature>
<dbReference type="InterPro" id="IPR037185">
    <property type="entry name" value="EmrE-like"/>
</dbReference>
<keyword evidence="5 7" id="KW-0472">Membrane</keyword>
<evidence type="ECO:0000256" key="2">
    <source>
        <dbReference type="ARBA" id="ARBA00022475"/>
    </source>
</evidence>
<evidence type="ECO:0000256" key="4">
    <source>
        <dbReference type="ARBA" id="ARBA00022989"/>
    </source>
</evidence>
<feature type="domain" description="EamA" evidence="8">
    <location>
        <begin position="7"/>
        <end position="146"/>
    </location>
</feature>
<dbReference type="Pfam" id="PF00892">
    <property type="entry name" value="EamA"/>
    <property type="match status" value="2"/>
</dbReference>
<evidence type="ECO:0000313" key="9">
    <source>
        <dbReference type="Proteomes" id="UP000675920"/>
    </source>
</evidence>
<sequence length="368" mass="37631">MPASHALGVIACLVATLSWGGMFPVMADAMRHVDPYTLTTLRYSLAGLVFAALLWWREGRAAFRLRGERWRLAWALGSAGFTGFGFLVFCGQRMLGAAGVLNASIMMATMPLMSLLVAWALWKRRPPLVSVGFVALAFAGVLLVVTRGEPARLLAADGPWLANPLLLAGALCWVGYTLGATAFAGWSPLRYTALTTLLGTTTLIAAELLLIATGAIARPRLAALGETLPHLGYVTLLGGVVAVLAWNTGLAVISPLNGVLFINLVPVTAFTVSTLMGVPPAPAQVAGAALTMAALVANNLAQRRMAWAAARRAGAAGSIGSAGSAGAAGAAAPSAQAATARSSSGSAQLARTASISAASRGESAPCRG</sequence>
<organism evidence="9 10">
    <name type="scientific">Derxia gummosa DSM 723</name>
    <dbReference type="NCBI Taxonomy" id="1121388"/>
    <lineage>
        <taxon>Bacteria</taxon>
        <taxon>Pseudomonadati</taxon>
        <taxon>Pseudomonadota</taxon>
        <taxon>Betaproteobacteria</taxon>
        <taxon>Burkholderiales</taxon>
        <taxon>Alcaligenaceae</taxon>
        <taxon>Derxia</taxon>
    </lineage>
</organism>
<comment type="subcellular location">
    <subcellularLocation>
        <location evidence="1">Cell membrane</location>
        <topology evidence="1">Multi-pass membrane protein</topology>
    </subcellularLocation>
</comment>
<feature type="transmembrane region" description="Helical" evidence="7">
    <location>
        <begin position="72"/>
        <end position="95"/>
    </location>
</feature>
<evidence type="ECO:0000256" key="6">
    <source>
        <dbReference type="SAM" id="MobiDB-lite"/>
    </source>
</evidence>
<dbReference type="RefSeq" id="WP_156924535.1">
    <property type="nucleotide sequence ID" value="NZ_KI519499.1"/>
</dbReference>
<evidence type="ECO:0000256" key="3">
    <source>
        <dbReference type="ARBA" id="ARBA00022692"/>
    </source>
</evidence>
<keyword evidence="9" id="KW-1185">Reference proteome</keyword>
<name>A0A8B6XB54_9BURK</name>
<dbReference type="AlphaFoldDB" id="A0A8B6XB54"/>
<keyword evidence="3 7" id="KW-0812">Transmembrane</keyword>
<accession>A0A8B6XB54</accession>
<reference evidence="10" key="1">
    <citation type="journal article" date="2001" name="Eur. J. Biochem.">
        <title>The drug/metabolite transporter superfamily.</title>
        <authorList>
            <person name="Jack D.L."/>
            <person name="Yang N.M."/>
            <person name="Saier M.H. Jr."/>
        </authorList>
    </citation>
    <scope>NUCLEOTIDE SEQUENCE</scope>
</reference>
<feature type="transmembrane region" description="Helical" evidence="7">
    <location>
        <begin position="39"/>
        <end position="56"/>
    </location>
</feature>
<feature type="transmembrane region" description="Helical" evidence="7">
    <location>
        <begin position="258"/>
        <end position="277"/>
    </location>
</feature>
<dbReference type="InterPro" id="IPR000620">
    <property type="entry name" value="EamA_dom"/>
</dbReference>
<proteinExistence type="predicted"/>
<dbReference type="Proteomes" id="UP000675920">
    <property type="component" value="Unplaced"/>
</dbReference>
<dbReference type="PANTHER" id="PTHR32322:SF18">
    <property type="entry name" value="S-ADENOSYLMETHIONINE_S-ADENOSYLHOMOCYSTEINE TRANSPORTER"/>
    <property type="match status" value="1"/>
</dbReference>
<evidence type="ECO:0000256" key="5">
    <source>
        <dbReference type="ARBA" id="ARBA00023136"/>
    </source>
</evidence>
<evidence type="ECO:0000313" key="10">
    <source>
        <dbReference type="RefSeq" id="WP_156924535.1"/>
    </source>
</evidence>
<keyword evidence="2" id="KW-1003">Cell membrane</keyword>
<feature type="region of interest" description="Disordered" evidence="6">
    <location>
        <begin position="342"/>
        <end position="368"/>
    </location>
</feature>
<feature type="transmembrane region" description="Helical" evidence="7">
    <location>
        <begin position="128"/>
        <end position="145"/>
    </location>
</feature>
<evidence type="ECO:0000256" key="7">
    <source>
        <dbReference type="SAM" id="Phobius"/>
    </source>
</evidence>
<evidence type="ECO:0000256" key="1">
    <source>
        <dbReference type="ARBA" id="ARBA00004651"/>
    </source>
</evidence>
<dbReference type="PANTHER" id="PTHR32322">
    <property type="entry name" value="INNER MEMBRANE TRANSPORTER"/>
    <property type="match status" value="1"/>
</dbReference>
<keyword evidence="4 7" id="KW-1133">Transmembrane helix</keyword>
<feature type="transmembrane region" description="Helical" evidence="7">
    <location>
        <begin position="228"/>
        <end position="246"/>
    </location>
</feature>
<dbReference type="InterPro" id="IPR050638">
    <property type="entry name" value="AA-Vitamin_Transporters"/>
</dbReference>